<name>A0A923RVH7_9FIRM</name>
<keyword evidence="2" id="KW-1185">Reference proteome</keyword>
<sequence>MQIAYSLGNLVFGGSNNPSDKNCLIYRHTFTLDLYSRQVAASSHQAIPCLVSSVSWRNDYHPVKR</sequence>
<protein>
    <submittedName>
        <fullName evidence="1">Uncharacterized protein</fullName>
    </submittedName>
</protein>
<proteinExistence type="predicted"/>
<gene>
    <name evidence="1" type="ORF">H8S45_05680</name>
</gene>
<dbReference type="AlphaFoldDB" id="A0A923RVH7"/>
<dbReference type="EMBL" id="JACOPL010000004">
    <property type="protein sequence ID" value="MBC5724949.1"/>
    <property type="molecule type" value="Genomic_DNA"/>
</dbReference>
<organism evidence="1 2">
    <name type="scientific">Agathobaculum faecis</name>
    <dbReference type="NCBI Taxonomy" id="2763013"/>
    <lineage>
        <taxon>Bacteria</taxon>
        <taxon>Bacillati</taxon>
        <taxon>Bacillota</taxon>
        <taxon>Clostridia</taxon>
        <taxon>Eubacteriales</taxon>
        <taxon>Butyricicoccaceae</taxon>
        <taxon>Agathobaculum</taxon>
    </lineage>
</organism>
<dbReference type="RefSeq" id="WP_054326167.1">
    <property type="nucleotide sequence ID" value="NZ_JACOPL010000004.1"/>
</dbReference>
<evidence type="ECO:0000313" key="2">
    <source>
        <dbReference type="Proteomes" id="UP000606499"/>
    </source>
</evidence>
<dbReference type="Proteomes" id="UP000606499">
    <property type="component" value="Unassembled WGS sequence"/>
</dbReference>
<reference evidence="1" key="1">
    <citation type="submission" date="2020-08" db="EMBL/GenBank/DDBJ databases">
        <title>Genome public.</title>
        <authorList>
            <person name="Liu C."/>
            <person name="Sun Q."/>
        </authorList>
    </citation>
    <scope>NUCLEOTIDE SEQUENCE</scope>
    <source>
        <strain evidence="1">NSJ-28</strain>
    </source>
</reference>
<evidence type="ECO:0000313" key="1">
    <source>
        <dbReference type="EMBL" id="MBC5724949.1"/>
    </source>
</evidence>
<accession>A0A923RVH7</accession>
<comment type="caution">
    <text evidence="1">The sequence shown here is derived from an EMBL/GenBank/DDBJ whole genome shotgun (WGS) entry which is preliminary data.</text>
</comment>